<sequence length="176" mass="19097">MPSAPRVAASMVMTRPDRNRYHARLTNVLEIPVTQVPPQSVTDEAVFQARVEQACATNAAVASLLSDAGVLNPAGTWLVQVLKGQAAVTQAAHDTALAADELRKYQKFARPGQPSPHIVQLRQKQAAARQASARGKQAYTKAAMEFARALPLTIPPRESLDSVVTRWITLNIPIQK</sequence>
<name>A0A7X5ZIG0_9GAMM</name>
<protein>
    <submittedName>
        <fullName evidence="1">Uncharacterized protein</fullName>
    </submittedName>
</protein>
<comment type="caution">
    <text evidence="1">The sequence shown here is derived from an EMBL/GenBank/DDBJ whole genome shotgun (WGS) entry which is preliminary data.</text>
</comment>
<evidence type="ECO:0000313" key="2">
    <source>
        <dbReference type="Proteomes" id="UP000490980"/>
    </source>
</evidence>
<evidence type="ECO:0000313" key="1">
    <source>
        <dbReference type="EMBL" id="NII06832.1"/>
    </source>
</evidence>
<accession>A0A7X5ZIG0</accession>
<dbReference type="EMBL" id="JAARLZ010000005">
    <property type="protein sequence ID" value="NII06832.1"/>
    <property type="molecule type" value="Genomic_DNA"/>
</dbReference>
<proteinExistence type="predicted"/>
<dbReference type="RefSeq" id="WP_166948172.1">
    <property type="nucleotide sequence ID" value="NZ_JAARLZ010000005.1"/>
</dbReference>
<gene>
    <name evidence="1" type="ORF">HBF25_10580</name>
</gene>
<organism evidence="1 2">
    <name type="scientific">Luteibacter anthropi</name>
    <dbReference type="NCBI Taxonomy" id="564369"/>
    <lineage>
        <taxon>Bacteria</taxon>
        <taxon>Pseudomonadati</taxon>
        <taxon>Pseudomonadota</taxon>
        <taxon>Gammaproteobacteria</taxon>
        <taxon>Lysobacterales</taxon>
        <taxon>Rhodanobacteraceae</taxon>
        <taxon>Luteibacter</taxon>
    </lineage>
</organism>
<dbReference type="Proteomes" id="UP000490980">
    <property type="component" value="Unassembled WGS sequence"/>
</dbReference>
<keyword evidence="2" id="KW-1185">Reference proteome</keyword>
<reference evidence="1 2" key="1">
    <citation type="submission" date="2020-03" db="EMBL/GenBank/DDBJ databases">
        <authorList>
            <person name="Lai Q."/>
        </authorList>
    </citation>
    <scope>NUCLEOTIDE SEQUENCE [LARGE SCALE GENOMIC DNA]</scope>
    <source>
        <strain evidence="1 2">CCUG 25036</strain>
    </source>
</reference>
<dbReference type="AlphaFoldDB" id="A0A7X5ZIG0"/>